<dbReference type="InterPro" id="IPR052179">
    <property type="entry name" value="DD-CPase-like"/>
</dbReference>
<feature type="domain" description="D-alanyl-D-alanine carboxypeptidase-like core" evidence="1">
    <location>
        <begin position="54"/>
        <end position="157"/>
    </location>
</feature>
<comment type="caution">
    <text evidence="2">The sequence shown here is derived from an EMBL/GenBank/DDBJ whole genome shotgun (WGS) entry which is preliminary data.</text>
</comment>
<dbReference type="AlphaFoldDB" id="A0A495JUF6"/>
<protein>
    <submittedName>
        <fullName evidence="2">D-alanyl-D-alanine carboxypeptidase-like protein</fullName>
    </submittedName>
</protein>
<dbReference type="InterPro" id="IPR009045">
    <property type="entry name" value="Zn_M74/Hedgehog-like"/>
</dbReference>
<dbReference type="EMBL" id="RBKT01000001">
    <property type="protein sequence ID" value="RKR92178.1"/>
    <property type="molecule type" value="Genomic_DNA"/>
</dbReference>
<keyword evidence="2" id="KW-0645">Protease</keyword>
<dbReference type="Gene3D" id="3.30.1380.10">
    <property type="match status" value="1"/>
</dbReference>
<evidence type="ECO:0000259" key="1">
    <source>
        <dbReference type="Pfam" id="PF02557"/>
    </source>
</evidence>
<sequence length="174" mass="18289">MLSLGAAGCAAVDKAHSIVGHAAAAGPELTVANGYIPDGQSVSPFANDVPAIAKLDPDLRAAIQRAARDAAADGVQMGINSGWRSKRLQQNLLDEAIRKYGSKQEAGKWVNTPDKSSHVLGKAVDVGPTDADSWLSQHGNDYGLCQTYNNEMWHYELAVAPGDTCPQPLAPDGI</sequence>
<dbReference type="PANTHER" id="PTHR34385:SF1">
    <property type="entry name" value="PEPTIDOGLYCAN L-ALANYL-D-GLUTAMATE ENDOPEPTIDASE CWLK"/>
    <property type="match status" value="1"/>
</dbReference>
<organism evidence="2 3">
    <name type="scientific">Micromonospora pisi</name>
    <dbReference type="NCBI Taxonomy" id="589240"/>
    <lineage>
        <taxon>Bacteria</taxon>
        <taxon>Bacillati</taxon>
        <taxon>Actinomycetota</taxon>
        <taxon>Actinomycetes</taxon>
        <taxon>Micromonosporales</taxon>
        <taxon>Micromonosporaceae</taxon>
        <taxon>Micromonospora</taxon>
    </lineage>
</organism>
<keyword evidence="3" id="KW-1185">Reference proteome</keyword>
<dbReference type="Pfam" id="PF02557">
    <property type="entry name" value="VanY"/>
    <property type="match status" value="1"/>
</dbReference>
<dbReference type="GO" id="GO:0004180">
    <property type="term" value="F:carboxypeptidase activity"/>
    <property type="evidence" value="ECO:0007669"/>
    <property type="project" value="UniProtKB-KW"/>
</dbReference>
<dbReference type="RefSeq" id="WP_121160218.1">
    <property type="nucleotide sequence ID" value="NZ_RBKT01000001.1"/>
</dbReference>
<keyword evidence="2" id="KW-0378">Hydrolase</keyword>
<accession>A0A495JUF6</accession>
<gene>
    <name evidence="2" type="ORF">BDK92_6612</name>
</gene>
<proteinExistence type="predicted"/>
<evidence type="ECO:0000313" key="3">
    <source>
        <dbReference type="Proteomes" id="UP000277671"/>
    </source>
</evidence>
<dbReference type="CDD" id="cd14846">
    <property type="entry name" value="Peptidase_M15_like"/>
    <property type="match status" value="1"/>
</dbReference>
<name>A0A495JUF6_9ACTN</name>
<dbReference type="InterPro" id="IPR003709">
    <property type="entry name" value="VanY-like_core_dom"/>
</dbReference>
<evidence type="ECO:0000313" key="2">
    <source>
        <dbReference type="EMBL" id="RKR92178.1"/>
    </source>
</evidence>
<dbReference type="Proteomes" id="UP000277671">
    <property type="component" value="Unassembled WGS sequence"/>
</dbReference>
<dbReference type="GO" id="GO:0006508">
    <property type="term" value="P:proteolysis"/>
    <property type="evidence" value="ECO:0007669"/>
    <property type="project" value="InterPro"/>
</dbReference>
<dbReference type="SUPFAM" id="SSF55166">
    <property type="entry name" value="Hedgehog/DD-peptidase"/>
    <property type="match status" value="1"/>
</dbReference>
<dbReference type="OrthoDB" id="3293184at2"/>
<reference evidence="2 3" key="1">
    <citation type="submission" date="2018-10" db="EMBL/GenBank/DDBJ databases">
        <title>Sequencing the genomes of 1000 actinobacteria strains.</title>
        <authorList>
            <person name="Klenk H.-P."/>
        </authorList>
    </citation>
    <scope>NUCLEOTIDE SEQUENCE [LARGE SCALE GENOMIC DNA]</scope>
    <source>
        <strain evidence="2 3">DSM 45175</strain>
    </source>
</reference>
<dbReference type="PANTHER" id="PTHR34385">
    <property type="entry name" value="D-ALANYL-D-ALANINE CARBOXYPEPTIDASE"/>
    <property type="match status" value="1"/>
</dbReference>
<keyword evidence="2" id="KW-0121">Carboxypeptidase</keyword>